<feature type="compositionally biased region" description="Polar residues" evidence="1">
    <location>
        <begin position="65"/>
        <end position="77"/>
    </location>
</feature>
<keyword evidence="3" id="KW-1185">Reference proteome</keyword>
<evidence type="ECO:0000313" key="2">
    <source>
        <dbReference type="EMBL" id="MCE3215569.1"/>
    </source>
</evidence>
<evidence type="ECO:0000256" key="1">
    <source>
        <dbReference type="SAM" id="MobiDB-lite"/>
    </source>
</evidence>
<dbReference type="EMBL" id="JACEIK010011270">
    <property type="protein sequence ID" value="MCE3215569.1"/>
    <property type="molecule type" value="Genomic_DNA"/>
</dbReference>
<evidence type="ECO:0000313" key="3">
    <source>
        <dbReference type="Proteomes" id="UP000823775"/>
    </source>
</evidence>
<reference evidence="2 3" key="1">
    <citation type="journal article" date="2021" name="BMC Genomics">
        <title>Datura genome reveals duplications of psychoactive alkaloid biosynthetic genes and high mutation rate following tissue culture.</title>
        <authorList>
            <person name="Rajewski A."/>
            <person name="Carter-House D."/>
            <person name="Stajich J."/>
            <person name="Litt A."/>
        </authorList>
    </citation>
    <scope>NUCLEOTIDE SEQUENCE [LARGE SCALE GENOMIC DNA]</scope>
    <source>
        <strain evidence="2">AR-01</strain>
    </source>
</reference>
<protein>
    <submittedName>
        <fullName evidence="2">Uncharacterized protein</fullName>
    </submittedName>
</protein>
<accession>A0ABS8WRN6</accession>
<name>A0ABS8WRN6_DATST</name>
<comment type="caution">
    <text evidence="2">The sequence shown here is derived from an EMBL/GenBank/DDBJ whole genome shotgun (WGS) entry which is preliminary data.</text>
</comment>
<organism evidence="2 3">
    <name type="scientific">Datura stramonium</name>
    <name type="common">Jimsonweed</name>
    <name type="synonym">Common thornapple</name>
    <dbReference type="NCBI Taxonomy" id="4076"/>
    <lineage>
        <taxon>Eukaryota</taxon>
        <taxon>Viridiplantae</taxon>
        <taxon>Streptophyta</taxon>
        <taxon>Embryophyta</taxon>
        <taxon>Tracheophyta</taxon>
        <taxon>Spermatophyta</taxon>
        <taxon>Magnoliopsida</taxon>
        <taxon>eudicotyledons</taxon>
        <taxon>Gunneridae</taxon>
        <taxon>Pentapetalae</taxon>
        <taxon>asterids</taxon>
        <taxon>lamiids</taxon>
        <taxon>Solanales</taxon>
        <taxon>Solanaceae</taxon>
        <taxon>Solanoideae</taxon>
        <taxon>Datureae</taxon>
        <taxon>Datura</taxon>
    </lineage>
</organism>
<feature type="non-terminal residue" evidence="2">
    <location>
        <position position="77"/>
    </location>
</feature>
<dbReference type="Proteomes" id="UP000823775">
    <property type="component" value="Unassembled WGS sequence"/>
</dbReference>
<feature type="non-terminal residue" evidence="2">
    <location>
        <position position="1"/>
    </location>
</feature>
<proteinExistence type="predicted"/>
<sequence length="77" mass="8198">SLFRGPGSLGSTMGRDVTVVAGLLSLGSTRGHNKSSENLARPHDLTLVPPTSYRSPPHNPIGNRIQPQLSYTTTKMA</sequence>
<feature type="region of interest" description="Disordered" evidence="1">
    <location>
        <begin position="27"/>
        <end position="77"/>
    </location>
</feature>
<gene>
    <name evidence="2" type="ORF">HAX54_002839</name>
</gene>